<dbReference type="EMBL" id="SNXS01000012">
    <property type="protein sequence ID" value="TDP61496.1"/>
    <property type="molecule type" value="Genomic_DNA"/>
</dbReference>
<dbReference type="InParanoid" id="A0A4R6QG45"/>
<sequence length="179" mass="19239">MGHEVRRRRGDVCFALRTSAKGTNMAKLSTLALMGASLLLLGGCAVEWQNRQAAKELAEQARPPGSAYAGWRVFQQRCASCHGPAASGTALAPDLLPRVREMGSHRFIGLVLKRYDWNLPAAQAGSSTLVDEVVQRKQGALSMPAWQGEPVVSAHIIDLYAYLSARAQGSVGTGRPVQQ</sequence>
<protein>
    <submittedName>
        <fullName evidence="6">Cbb3-type cytochrome c oxidase subunit III</fullName>
    </submittedName>
</protein>
<dbReference type="Gene3D" id="1.10.760.10">
    <property type="entry name" value="Cytochrome c-like domain"/>
    <property type="match status" value="1"/>
</dbReference>
<dbReference type="SUPFAM" id="SSF46626">
    <property type="entry name" value="Cytochrome c"/>
    <property type="match status" value="1"/>
</dbReference>
<dbReference type="Pfam" id="PF13442">
    <property type="entry name" value="Cytochrome_CBB3"/>
    <property type="match status" value="1"/>
</dbReference>
<gene>
    <name evidence="6" type="ORF">DES47_11245</name>
</gene>
<feature type="domain" description="Cytochrome c" evidence="5">
    <location>
        <begin position="65"/>
        <end position="167"/>
    </location>
</feature>
<organism evidence="6 7">
    <name type="scientific">Roseateles toxinivorans</name>
    <dbReference type="NCBI Taxonomy" id="270368"/>
    <lineage>
        <taxon>Bacteria</taxon>
        <taxon>Pseudomonadati</taxon>
        <taxon>Pseudomonadota</taxon>
        <taxon>Betaproteobacteria</taxon>
        <taxon>Burkholderiales</taxon>
        <taxon>Sphaerotilaceae</taxon>
        <taxon>Roseateles</taxon>
    </lineage>
</organism>
<keyword evidence="3 4" id="KW-0408">Iron</keyword>
<reference evidence="6 7" key="1">
    <citation type="submission" date="2019-03" db="EMBL/GenBank/DDBJ databases">
        <title>Genomic Encyclopedia of Type Strains, Phase IV (KMG-IV): sequencing the most valuable type-strain genomes for metagenomic binning, comparative biology and taxonomic classification.</title>
        <authorList>
            <person name="Goeker M."/>
        </authorList>
    </citation>
    <scope>NUCLEOTIDE SEQUENCE [LARGE SCALE GENOMIC DNA]</scope>
    <source>
        <strain evidence="6 7">DSM 16998</strain>
    </source>
</reference>
<dbReference type="PROSITE" id="PS51007">
    <property type="entry name" value="CYTC"/>
    <property type="match status" value="1"/>
</dbReference>
<evidence type="ECO:0000313" key="7">
    <source>
        <dbReference type="Proteomes" id="UP000295361"/>
    </source>
</evidence>
<dbReference type="InterPro" id="IPR036909">
    <property type="entry name" value="Cyt_c-like_dom_sf"/>
</dbReference>
<dbReference type="Proteomes" id="UP000295361">
    <property type="component" value="Unassembled WGS sequence"/>
</dbReference>
<accession>A0A4R6QG45</accession>
<dbReference type="AlphaFoldDB" id="A0A4R6QG45"/>
<dbReference type="GO" id="GO:0046872">
    <property type="term" value="F:metal ion binding"/>
    <property type="evidence" value="ECO:0007669"/>
    <property type="project" value="UniProtKB-KW"/>
</dbReference>
<keyword evidence="7" id="KW-1185">Reference proteome</keyword>
<keyword evidence="1 4" id="KW-0349">Heme</keyword>
<evidence type="ECO:0000256" key="3">
    <source>
        <dbReference type="ARBA" id="ARBA00023004"/>
    </source>
</evidence>
<evidence type="ECO:0000259" key="5">
    <source>
        <dbReference type="PROSITE" id="PS51007"/>
    </source>
</evidence>
<comment type="caution">
    <text evidence="6">The sequence shown here is derived from an EMBL/GenBank/DDBJ whole genome shotgun (WGS) entry which is preliminary data.</text>
</comment>
<proteinExistence type="predicted"/>
<dbReference type="InterPro" id="IPR009056">
    <property type="entry name" value="Cyt_c-like_dom"/>
</dbReference>
<dbReference type="OrthoDB" id="8913395at2"/>
<dbReference type="GO" id="GO:0009055">
    <property type="term" value="F:electron transfer activity"/>
    <property type="evidence" value="ECO:0007669"/>
    <property type="project" value="InterPro"/>
</dbReference>
<evidence type="ECO:0000256" key="1">
    <source>
        <dbReference type="ARBA" id="ARBA00022617"/>
    </source>
</evidence>
<evidence type="ECO:0000313" key="6">
    <source>
        <dbReference type="EMBL" id="TDP61496.1"/>
    </source>
</evidence>
<evidence type="ECO:0000256" key="4">
    <source>
        <dbReference type="PROSITE-ProRule" id="PRU00433"/>
    </source>
</evidence>
<evidence type="ECO:0000256" key="2">
    <source>
        <dbReference type="ARBA" id="ARBA00022723"/>
    </source>
</evidence>
<name>A0A4R6QG45_9BURK</name>
<keyword evidence="2 4" id="KW-0479">Metal-binding</keyword>
<dbReference type="GO" id="GO:0020037">
    <property type="term" value="F:heme binding"/>
    <property type="evidence" value="ECO:0007669"/>
    <property type="project" value="InterPro"/>
</dbReference>